<dbReference type="PANTHER" id="PTHR34107:SF1">
    <property type="entry name" value="SLL0198 PROTEIN"/>
    <property type="match status" value="1"/>
</dbReference>
<accession>A0A6M5YQR4</accession>
<name>A0A6M5YQR4_9BACT</name>
<organism evidence="2 3">
    <name type="scientific">Frigoriglobus tundricola</name>
    <dbReference type="NCBI Taxonomy" id="2774151"/>
    <lineage>
        <taxon>Bacteria</taxon>
        <taxon>Pseudomonadati</taxon>
        <taxon>Planctomycetota</taxon>
        <taxon>Planctomycetia</taxon>
        <taxon>Gemmatales</taxon>
        <taxon>Gemmataceae</taxon>
        <taxon>Frigoriglobus</taxon>
    </lineage>
</organism>
<dbReference type="InterPro" id="IPR011335">
    <property type="entry name" value="Restrct_endonuc-II-like"/>
</dbReference>
<dbReference type="Gene3D" id="3.90.1570.10">
    <property type="entry name" value="tt1808, chain A"/>
    <property type="match status" value="1"/>
</dbReference>
<dbReference type="KEGG" id="ftj:FTUN_3922"/>
<protein>
    <recommendedName>
        <fullName evidence="1">Putative restriction endonuclease domain-containing protein</fullName>
    </recommendedName>
</protein>
<dbReference type="EMBL" id="CP053452">
    <property type="protein sequence ID" value="QJW96365.1"/>
    <property type="molecule type" value="Genomic_DNA"/>
</dbReference>
<proteinExistence type="predicted"/>
<dbReference type="InterPro" id="IPR012296">
    <property type="entry name" value="Nuclease_put_TT1808"/>
</dbReference>
<gene>
    <name evidence="2" type="ORF">FTUN_3922</name>
</gene>
<keyword evidence="3" id="KW-1185">Reference proteome</keyword>
<dbReference type="RefSeq" id="WP_171471965.1">
    <property type="nucleotide sequence ID" value="NZ_CP053452.2"/>
</dbReference>
<dbReference type="PANTHER" id="PTHR34107">
    <property type="entry name" value="SLL0198 PROTEIN-RELATED"/>
    <property type="match status" value="1"/>
</dbReference>
<evidence type="ECO:0000313" key="3">
    <source>
        <dbReference type="Proteomes" id="UP000503447"/>
    </source>
</evidence>
<sequence length="229" mass="24788">MTPATAESVAEAPSAESLGVPESFADIARRLGDIPPNRIIWLPHVATEDDVLRSASCEPKRLTELVDGLLVEKAMGQREGFLAASLIAFLMAHVRTNRLGVVGAPDTILRLKPGQTRLPNVSFTAWANLPTADAHLQRVGPYAPDLAVEIISEGNTRAELARKRSEYFDAGTKRVWEIDPEARTVTVFTSVTDHTVFGTADVLDGGSVVPGFRLPLAQLFDDPQLNPRA</sequence>
<dbReference type="AlphaFoldDB" id="A0A6M5YQR4"/>
<dbReference type="CDD" id="cd06260">
    <property type="entry name" value="DUF820-like"/>
    <property type="match status" value="1"/>
</dbReference>
<feature type="domain" description="Putative restriction endonuclease" evidence="1">
    <location>
        <begin position="58"/>
        <end position="216"/>
    </location>
</feature>
<reference evidence="3" key="1">
    <citation type="submission" date="2020-05" db="EMBL/GenBank/DDBJ databases">
        <title>Frigoriglobus tundricola gen. nov., sp. nov., a psychrotolerant cellulolytic planctomycete of the family Gemmataceae with two divergent copies of 16S rRNA gene.</title>
        <authorList>
            <person name="Kulichevskaya I.S."/>
            <person name="Ivanova A.A."/>
            <person name="Naumoff D.G."/>
            <person name="Beletsky A.V."/>
            <person name="Rijpstra W.I.C."/>
            <person name="Sinninghe Damste J.S."/>
            <person name="Mardanov A.V."/>
            <person name="Ravin N.V."/>
            <person name="Dedysh S.N."/>
        </authorList>
    </citation>
    <scope>NUCLEOTIDE SEQUENCE [LARGE SCALE GENOMIC DNA]</scope>
    <source>
        <strain evidence="3">PL17</strain>
    </source>
</reference>
<dbReference type="InterPro" id="IPR008538">
    <property type="entry name" value="Uma2"/>
</dbReference>
<dbReference type="SUPFAM" id="SSF52980">
    <property type="entry name" value="Restriction endonuclease-like"/>
    <property type="match status" value="1"/>
</dbReference>
<dbReference type="Pfam" id="PF05685">
    <property type="entry name" value="Uma2"/>
    <property type="match status" value="1"/>
</dbReference>
<evidence type="ECO:0000313" key="2">
    <source>
        <dbReference type="EMBL" id="QJW96365.1"/>
    </source>
</evidence>
<dbReference type="Proteomes" id="UP000503447">
    <property type="component" value="Chromosome"/>
</dbReference>
<evidence type="ECO:0000259" key="1">
    <source>
        <dbReference type="Pfam" id="PF05685"/>
    </source>
</evidence>